<dbReference type="EnsemblPlants" id="TuG1812G0200003642.01.T01">
    <property type="protein sequence ID" value="TuG1812G0200003642.01.T01.cds367306"/>
    <property type="gene ID" value="TuG1812G0200003642.01"/>
</dbReference>
<sequence>MDTMATSSRSKPNGTCSRIRNGSARRATSWSGDATASSRDPRLPPPLPNQGRIAPSAGATASDIAATAMQPSAKKHRVDIATELEDALL</sequence>
<evidence type="ECO:0000313" key="2">
    <source>
        <dbReference type="EnsemblPlants" id="TuG1812G0200003642.01.T01.cds367306"/>
    </source>
</evidence>
<keyword evidence="3" id="KW-1185">Reference proteome</keyword>
<evidence type="ECO:0000256" key="1">
    <source>
        <dbReference type="SAM" id="MobiDB-lite"/>
    </source>
</evidence>
<gene>
    <name evidence="2" type="primary">LOC125541771</name>
</gene>
<reference evidence="2" key="2">
    <citation type="submission" date="2018-03" db="EMBL/GenBank/DDBJ databases">
        <title>The Triticum urartu genome reveals the dynamic nature of wheat genome evolution.</title>
        <authorList>
            <person name="Ling H."/>
            <person name="Ma B."/>
            <person name="Shi X."/>
            <person name="Liu H."/>
            <person name="Dong L."/>
            <person name="Sun H."/>
            <person name="Cao Y."/>
            <person name="Gao Q."/>
            <person name="Zheng S."/>
            <person name="Li Y."/>
            <person name="Yu Y."/>
            <person name="Du H."/>
            <person name="Qi M."/>
            <person name="Li Y."/>
            <person name="Yu H."/>
            <person name="Cui Y."/>
            <person name="Wang N."/>
            <person name="Chen C."/>
            <person name="Wu H."/>
            <person name="Zhao Y."/>
            <person name="Zhang J."/>
            <person name="Li Y."/>
            <person name="Zhou W."/>
            <person name="Zhang B."/>
            <person name="Hu W."/>
            <person name="Eijk M."/>
            <person name="Tang J."/>
            <person name="Witsenboer H."/>
            <person name="Zhao S."/>
            <person name="Li Z."/>
            <person name="Zhang A."/>
            <person name="Wang D."/>
            <person name="Liang C."/>
        </authorList>
    </citation>
    <scope>NUCLEOTIDE SEQUENCE [LARGE SCALE GENOMIC DNA]</scope>
    <source>
        <strain evidence="2">cv. G1812</strain>
    </source>
</reference>
<protein>
    <submittedName>
        <fullName evidence="2">Uncharacterized protein</fullName>
    </submittedName>
</protein>
<feature type="compositionally biased region" description="Polar residues" evidence="1">
    <location>
        <begin position="1"/>
        <end position="36"/>
    </location>
</feature>
<evidence type="ECO:0000313" key="3">
    <source>
        <dbReference type="Proteomes" id="UP000015106"/>
    </source>
</evidence>
<dbReference type="Gramene" id="TuG1812G0200003642.01.T01">
    <property type="protein sequence ID" value="TuG1812G0200003642.01.T01.cds367306"/>
    <property type="gene ID" value="TuG1812G0200003642.01"/>
</dbReference>
<accession>A0A8R7PFW9</accession>
<feature type="compositionally biased region" description="Low complexity" evidence="1">
    <location>
        <begin position="54"/>
        <end position="68"/>
    </location>
</feature>
<feature type="region of interest" description="Disordered" evidence="1">
    <location>
        <begin position="1"/>
        <end position="76"/>
    </location>
</feature>
<dbReference type="Proteomes" id="UP000015106">
    <property type="component" value="Chromosome 2"/>
</dbReference>
<proteinExistence type="predicted"/>
<reference evidence="2" key="3">
    <citation type="submission" date="2022-06" db="UniProtKB">
        <authorList>
            <consortium name="EnsemblPlants"/>
        </authorList>
    </citation>
    <scope>IDENTIFICATION</scope>
</reference>
<dbReference type="AlphaFoldDB" id="A0A8R7PFW9"/>
<name>A0A8R7PFW9_TRIUA</name>
<reference evidence="3" key="1">
    <citation type="journal article" date="2013" name="Nature">
        <title>Draft genome of the wheat A-genome progenitor Triticum urartu.</title>
        <authorList>
            <person name="Ling H.Q."/>
            <person name="Zhao S."/>
            <person name="Liu D."/>
            <person name="Wang J."/>
            <person name="Sun H."/>
            <person name="Zhang C."/>
            <person name="Fan H."/>
            <person name="Li D."/>
            <person name="Dong L."/>
            <person name="Tao Y."/>
            <person name="Gao C."/>
            <person name="Wu H."/>
            <person name="Li Y."/>
            <person name="Cui Y."/>
            <person name="Guo X."/>
            <person name="Zheng S."/>
            <person name="Wang B."/>
            <person name="Yu K."/>
            <person name="Liang Q."/>
            <person name="Yang W."/>
            <person name="Lou X."/>
            <person name="Chen J."/>
            <person name="Feng M."/>
            <person name="Jian J."/>
            <person name="Zhang X."/>
            <person name="Luo G."/>
            <person name="Jiang Y."/>
            <person name="Liu J."/>
            <person name="Wang Z."/>
            <person name="Sha Y."/>
            <person name="Zhang B."/>
            <person name="Wu H."/>
            <person name="Tang D."/>
            <person name="Shen Q."/>
            <person name="Xue P."/>
            <person name="Zou S."/>
            <person name="Wang X."/>
            <person name="Liu X."/>
            <person name="Wang F."/>
            <person name="Yang Y."/>
            <person name="An X."/>
            <person name="Dong Z."/>
            <person name="Zhang K."/>
            <person name="Zhang X."/>
            <person name="Luo M.C."/>
            <person name="Dvorak J."/>
            <person name="Tong Y."/>
            <person name="Wang J."/>
            <person name="Yang H."/>
            <person name="Li Z."/>
            <person name="Wang D."/>
            <person name="Zhang A."/>
            <person name="Wang J."/>
        </authorList>
    </citation>
    <scope>NUCLEOTIDE SEQUENCE</scope>
    <source>
        <strain evidence="3">cv. G1812</strain>
    </source>
</reference>
<organism evidence="2 3">
    <name type="scientific">Triticum urartu</name>
    <name type="common">Red wild einkorn</name>
    <name type="synonym">Crithodium urartu</name>
    <dbReference type="NCBI Taxonomy" id="4572"/>
    <lineage>
        <taxon>Eukaryota</taxon>
        <taxon>Viridiplantae</taxon>
        <taxon>Streptophyta</taxon>
        <taxon>Embryophyta</taxon>
        <taxon>Tracheophyta</taxon>
        <taxon>Spermatophyta</taxon>
        <taxon>Magnoliopsida</taxon>
        <taxon>Liliopsida</taxon>
        <taxon>Poales</taxon>
        <taxon>Poaceae</taxon>
        <taxon>BOP clade</taxon>
        <taxon>Pooideae</taxon>
        <taxon>Triticodae</taxon>
        <taxon>Triticeae</taxon>
        <taxon>Triticinae</taxon>
        <taxon>Triticum</taxon>
    </lineage>
</organism>